<dbReference type="RefSeq" id="WP_167388292.1">
    <property type="nucleotide sequence ID" value="NZ_CP022604.1"/>
</dbReference>
<feature type="compositionally biased region" description="Polar residues" evidence="1">
    <location>
        <begin position="27"/>
        <end position="36"/>
    </location>
</feature>
<dbReference type="EMBL" id="CP022604">
    <property type="protein sequence ID" value="ASV85040.1"/>
    <property type="molecule type" value="Genomic_DNA"/>
</dbReference>
<dbReference type="Proteomes" id="UP000215256">
    <property type="component" value="Chromosome 1"/>
</dbReference>
<evidence type="ECO:0000313" key="2">
    <source>
        <dbReference type="EMBL" id="ASV85040.1"/>
    </source>
</evidence>
<dbReference type="AlphaFoldDB" id="A0A248UES5"/>
<proteinExistence type="predicted"/>
<evidence type="ECO:0000256" key="1">
    <source>
        <dbReference type="SAM" id="MobiDB-lite"/>
    </source>
</evidence>
<dbReference type="KEGG" id="och:CES85_0754"/>
<protein>
    <submittedName>
        <fullName evidence="2">Uncharacterized protein</fullName>
    </submittedName>
</protein>
<reference evidence="2 3" key="1">
    <citation type="submission" date="2017-07" db="EMBL/GenBank/DDBJ databases">
        <title>Phylogenetic study on the rhizospheric bacterium Ochrobactrum sp. A44.</title>
        <authorList>
            <person name="Krzyzanowska D.M."/>
            <person name="Ossowicki A."/>
            <person name="Rajewska M."/>
            <person name="Maciag T."/>
            <person name="Kaczynski Z."/>
            <person name="Czerwicka M."/>
            <person name="Jafra S."/>
        </authorList>
    </citation>
    <scope>NUCLEOTIDE SEQUENCE [LARGE SCALE GENOMIC DNA]</scope>
    <source>
        <strain evidence="2 3">A44</strain>
    </source>
</reference>
<accession>A0A248UES5</accession>
<organism evidence="2 3">
    <name type="scientific">Ochrobactrum quorumnocens</name>
    <dbReference type="NCBI Taxonomy" id="271865"/>
    <lineage>
        <taxon>Bacteria</taxon>
        <taxon>Pseudomonadati</taxon>
        <taxon>Pseudomonadota</taxon>
        <taxon>Alphaproteobacteria</taxon>
        <taxon>Hyphomicrobiales</taxon>
        <taxon>Brucellaceae</taxon>
        <taxon>Brucella/Ochrobactrum group</taxon>
        <taxon>Ochrobactrum</taxon>
    </lineage>
</organism>
<evidence type="ECO:0000313" key="3">
    <source>
        <dbReference type="Proteomes" id="UP000215256"/>
    </source>
</evidence>
<sequence length="51" mass="5716">MDIQTSDALYRRHENEWAAFRDAVQQKEASQKSNEPVSGEAFSGNKSSGQE</sequence>
<gene>
    <name evidence="2" type="ORF">CES85_0754</name>
</gene>
<feature type="region of interest" description="Disordered" evidence="1">
    <location>
        <begin position="23"/>
        <end position="51"/>
    </location>
</feature>
<name>A0A248UES5_9HYPH</name>